<dbReference type="Proteomes" id="UP000735302">
    <property type="component" value="Unassembled WGS sequence"/>
</dbReference>
<organism evidence="1 2">
    <name type="scientific">Plakobranchus ocellatus</name>
    <dbReference type="NCBI Taxonomy" id="259542"/>
    <lineage>
        <taxon>Eukaryota</taxon>
        <taxon>Metazoa</taxon>
        <taxon>Spiralia</taxon>
        <taxon>Lophotrochozoa</taxon>
        <taxon>Mollusca</taxon>
        <taxon>Gastropoda</taxon>
        <taxon>Heterobranchia</taxon>
        <taxon>Euthyneura</taxon>
        <taxon>Panpulmonata</taxon>
        <taxon>Sacoglossa</taxon>
        <taxon>Placobranchoidea</taxon>
        <taxon>Plakobranchidae</taxon>
        <taxon>Plakobranchus</taxon>
    </lineage>
</organism>
<accession>A0AAV3ZRE5</accession>
<gene>
    <name evidence="1" type="ORF">PoB_002391800</name>
</gene>
<sequence length="89" mass="10714">MRNMKKIYEFNDFQTSVKKAKCEVKAMQIKDFQEWKLGMNPYALKKMKNKPYLDKMVHVKFMHGSQMINFRNSYDNDFETADFLKSSLN</sequence>
<evidence type="ECO:0000313" key="1">
    <source>
        <dbReference type="EMBL" id="GFN97412.1"/>
    </source>
</evidence>
<comment type="caution">
    <text evidence="1">The sequence shown here is derived from an EMBL/GenBank/DDBJ whole genome shotgun (WGS) entry which is preliminary data.</text>
</comment>
<reference evidence="1 2" key="1">
    <citation type="journal article" date="2021" name="Elife">
        <title>Chloroplast acquisition without the gene transfer in kleptoplastic sea slugs, Plakobranchus ocellatus.</title>
        <authorList>
            <person name="Maeda T."/>
            <person name="Takahashi S."/>
            <person name="Yoshida T."/>
            <person name="Shimamura S."/>
            <person name="Takaki Y."/>
            <person name="Nagai Y."/>
            <person name="Toyoda A."/>
            <person name="Suzuki Y."/>
            <person name="Arimoto A."/>
            <person name="Ishii H."/>
            <person name="Satoh N."/>
            <person name="Nishiyama T."/>
            <person name="Hasebe M."/>
            <person name="Maruyama T."/>
            <person name="Minagawa J."/>
            <person name="Obokata J."/>
            <person name="Shigenobu S."/>
        </authorList>
    </citation>
    <scope>NUCLEOTIDE SEQUENCE [LARGE SCALE GENOMIC DNA]</scope>
</reference>
<name>A0AAV3ZRE5_9GAST</name>
<dbReference type="AlphaFoldDB" id="A0AAV3ZRE5"/>
<keyword evidence="2" id="KW-1185">Reference proteome</keyword>
<dbReference type="EMBL" id="BLXT01002773">
    <property type="protein sequence ID" value="GFN97412.1"/>
    <property type="molecule type" value="Genomic_DNA"/>
</dbReference>
<proteinExistence type="predicted"/>
<evidence type="ECO:0000313" key="2">
    <source>
        <dbReference type="Proteomes" id="UP000735302"/>
    </source>
</evidence>
<protein>
    <submittedName>
        <fullName evidence="1">Uncharacterized protein</fullName>
    </submittedName>
</protein>